<accession>A0ABT0P2K6</accession>
<comment type="caution">
    <text evidence="2">The sequence shown here is derived from an EMBL/GenBank/DDBJ whole genome shotgun (WGS) entry which is preliminary data.</text>
</comment>
<feature type="region of interest" description="Disordered" evidence="1">
    <location>
        <begin position="57"/>
        <end position="107"/>
    </location>
</feature>
<dbReference type="Proteomes" id="UP001202052">
    <property type="component" value="Unassembled WGS sequence"/>
</dbReference>
<dbReference type="Pfam" id="PF11387">
    <property type="entry name" value="DUF2795"/>
    <property type="match status" value="1"/>
</dbReference>
<organism evidence="2 3">
    <name type="scientific">Streptomyces lavenduligriseus</name>
    <dbReference type="NCBI Taxonomy" id="67315"/>
    <lineage>
        <taxon>Bacteria</taxon>
        <taxon>Bacillati</taxon>
        <taxon>Actinomycetota</taxon>
        <taxon>Actinomycetes</taxon>
        <taxon>Kitasatosporales</taxon>
        <taxon>Streptomycetaceae</taxon>
        <taxon>Streptomyces</taxon>
    </lineage>
</organism>
<reference evidence="2 3" key="1">
    <citation type="submission" date="2022-05" db="EMBL/GenBank/DDBJ databases">
        <title>Genome Resource of Streptomyces lavenduligriseus GA1-1, a Strain with Broad-Spectrum Antifungal Activity against Phytopathogenic Fungi.</title>
        <authorList>
            <person name="Qi D."/>
        </authorList>
    </citation>
    <scope>NUCLEOTIDE SEQUENCE [LARGE SCALE GENOMIC DNA]</scope>
    <source>
        <strain evidence="2 3">GA1-1</strain>
    </source>
</reference>
<keyword evidence="3" id="KW-1185">Reference proteome</keyword>
<name>A0ABT0P2K6_9ACTN</name>
<dbReference type="InterPro" id="IPR021527">
    <property type="entry name" value="DUF2795"/>
</dbReference>
<evidence type="ECO:0000313" key="2">
    <source>
        <dbReference type="EMBL" id="MCL3997666.1"/>
    </source>
</evidence>
<proteinExistence type="predicted"/>
<dbReference type="EMBL" id="JAMCCK010000046">
    <property type="protein sequence ID" value="MCL3997666.1"/>
    <property type="molecule type" value="Genomic_DNA"/>
</dbReference>
<evidence type="ECO:0000256" key="1">
    <source>
        <dbReference type="SAM" id="MobiDB-lite"/>
    </source>
</evidence>
<evidence type="ECO:0000313" key="3">
    <source>
        <dbReference type="Proteomes" id="UP001202052"/>
    </source>
</evidence>
<feature type="compositionally biased region" description="Basic and acidic residues" evidence="1">
    <location>
        <begin position="57"/>
        <end position="66"/>
    </location>
</feature>
<sequence length="107" mass="11535">MSTAHTSVPEVLDALKDVTYPAGKEELISAARQAGATEEVVKALRGMPAEEYTGRAEVARSVRVDPDSDLGLDAGQRAGQARRGGKPGLSQHLREEPKTPIHEEFDR</sequence>
<protein>
    <submittedName>
        <fullName evidence="2">DUF2795 domain-containing protein</fullName>
    </submittedName>
</protein>
<gene>
    <name evidence="2" type="ORF">M4438_29930</name>
</gene>
<feature type="compositionally biased region" description="Basic and acidic residues" evidence="1">
    <location>
        <begin position="92"/>
        <end position="107"/>
    </location>
</feature>
<dbReference type="RefSeq" id="WP_030784214.1">
    <property type="nucleotide sequence ID" value="NZ_JAMCCK010000046.1"/>
</dbReference>